<sequence>MRTQLLGLTTAALAVGTLALGLATPAQADAWKTPTKVPFPNGAMTDIDVVSTGDGDAVAAAIIDGAVHAYTATDGVWSGHAVVRSDVDATKLVLASNGRGAAAVGWVENVGGVDRLRVSRQAGPASWTGLNLMTPSGTDVVGQPQLGVAGDGLVIAAATVDGQDIDNKLLVTEWPLGAGPGAPKTLSESDAWNPALDVNSKGEALIAYNYTGLINDVMTVSRRTPGQGWNLGDSTSNSGNIASAPDVAISENGKGQVIYSVVSNAYYRAETSPVLADGTALTGHLVSLDEDFASEPSVDIDDDGRALFAYVVTKDGTKSIRYATAADGAYPGDPATLTGTLPDAQRPIALTGAGGLRAIQHSGNGRVVTHYRTSQVQPFVPITSEQGYLPDTAADVDAGGNLVTIGLKPLEGAFARFFDAGGPSLALSQPGAATTMSTSIPLTWSVTDSLSGLQPGTDIYATTAAWNQAQHGAAAVVIDNAPGTSAAFPAVLGTSYCFQARATDTSGNATTTEKRCTTVPLDDTALSGKKWNRIAQAGAFNNTATVTKKKGRKLILSGVQARHLSLLLTKAKKGGKVKVFWNGHLVKKVSLKGTGQVTVPVLDLGSVQAGTLKVKVVSKNGRKVTVDGVVAAK</sequence>
<dbReference type="RefSeq" id="WP_218235882.1">
    <property type="nucleotide sequence ID" value="NZ_BAABBB010000028.1"/>
</dbReference>
<accession>A0ABP6WH29</accession>
<evidence type="ECO:0000313" key="3">
    <source>
        <dbReference type="Proteomes" id="UP001500301"/>
    </source>
</evidence>
<protein>
    <recommendedName>
        <fullName evidence="4">Fibronectin type-III domain-containing protein</fullName>
    </recommendedName>
</protein>
<reference evidence="3" key="1">
    <citation type="journal article" date="2019" name="Int. J. Syst. Evol. Microbiol.">
        <title>The Global Catalogue of Microorganisms (GCM) 10K type strain sequencing project: providing services to taxonomists for standard genome sequencing and annotation.</title>
        <authorList>
            <consortium name="The Broad Institute Genomics Platform"/>
            <consortium name="The Broad Institute Genome Sequencing Center for Infectious Disease"/>
            <person name="Wu L."/>
            <person name="Ma J."/>
        </authorList>
    </citation>
    <scope>NUCLEOTIDE SEQUENCE [LARGE SCALE GENOMIC DNA]</scope>
    <source>
        <strain evidence="3">JCM 17460</strain>
    </source>
</reference>
<dbReference type="Proteomes" id="UP001500301">
    <property type="component" value="Unassembled WGS sequence"/>
</dbReference>
<evidence type="ECO:0008006" key="4">
    <source>
        <dbReference type="Google" id="ProtNLM"/>
    </source>
</evidence>
<keyword evidence="3" id="KW-1185">Reference proteome</keyword>
<keyword evidence="1" id="KW-0732">Signal</keyword>
<feature type="signal peptide" evidence="1">
    <location>
        <begin position="1"/>
        <end position="28"/>
    </location>
</feature>
<gene>
    <name evidence="2" type="ORF">GCM10022263_43080</name>
</gene>
<proteinExistence type="predicted"/>
<evidence type="ECO:0000256" key="1">
    <source>
        <dbReference type="SAM" id="SignalP"/>
    </source>
</evidence>
<feature type="chain" id="PRO_5047397669" description="Fibronectin type-III domain-containing protein" evidence="1">
    <location>
        <begin position="29"/>
        <end position="633"/>
    </location>
</feature>
<dbReference type="EMBL" id="BAABBB010000028">
    <property type="protein sequence ID" value="GAA3551625.1"/>
    <property type="molecule type" value="Genomic_DNA"/>
</dbReference>
<organism evidence="2 3">
    <name type="scientific">Nocardioides daeguensis</name>
    <dbReference type="NCBI Taxonomy" id="908359"/>
    <lineage>
        <taxon>Bacteria</taxon>
        <taxon>Bacillati</taxon>
        <taxon>Actinomycetota</taxon>
        <taxon>Actinomycetes</taxon>
        <taxon>Propionibacteriales</taxon>
        <taxon>Nocardioidaceae</taxon>
        <taxon>Nocardioides</taxon>
    </lineage>
</organism>
<comment type="caution">
    <text evidence="2">The sequence shown here is derived from an EMBL/GenBank/DDBJ whole genome shotgun (WGS) entry which is preliminary data.</text>
</comment>
<evidence type="ECO:0000313" key="2">
    <source>
        <dbReference type="EMBL" id="GAA3551625.1"/>
    </source>
</evidence>
<name>A0ABP6WH29_9ACTN</name>